<organism evidence="4 5">
    <name type="scientific">Glycomyces luteolus</name>
    <dbReference type="NCBI Taxonomy" id="2670330"/>
    <lineage>
        <taxon>Bacteria</taxon>
        <taxon>Bacillati</taxon>
        <taxon>Actinomycetota</taxon>
        <taxon>Actinomycetes</taxon>
        <taxon>Glycomycetales</taxon>
        <taxon>Glycomycetaceae</taxon>
        <taxon>Glycomyces</taxon>
    </lineage>
</organism>
<dbReference type="InterPro" id="IPR000601">
    <property type="entry name" value="PKD_dom"/>
</dbReference>
<evidence type="ECO:0000256" key="2">
    <source>
        <dbReference type="SAM" id="SignalP"/>
    </source>
</evidence>
<sequence length="294" mass="30325">MRTRRLAILTSTATALAFVAIAAHPASADLNPSCSDADDWCEVEVEIPGGEGGGSGTDPGTGDGAEPPAGGGSGTETDALTDCTSSMLPDADAHPQAGPRPNDRSVLVIETCTTETGSSIQSAEWVELGADGQMQLSPELLAQRAVDRLVLLQPGIEASPETVQLVQLPTWLWVSATTWSVRTAQAAAGGLTATATATPVAVSWDMGDGSTVECDGRGTEWERGTDPEAASDCSHTYTRPSSEELPVSATVTWQVTWVVTDTGGAEVASGAEPDMSTTGQTAWPVLESQALVER</sequence>
<reference evidence="4" key="1">
    <citation type="submission" date="2022-12" db="EMBL/GenBank/DDBJ databases">
        <title>Gycomyces niveus sp.nov.,a novel actinomycete isolated from soil in Shouguan.</title>
        <authorList>
            <person name="Yang X."/>
        </authorList>
    </citation>
    <scope>NUCLEOTIDE SEQUENCE</scope>
    <source>
        <strain evidence="4">NEAU-A15</strain>
    </source>
</reference>
<keyword evidence="5" id="KW-1185">Reference proteome</keyword>
<feature type="domain" description="PKD" evidence="3">
    <location>
        <begin position="191"/>
        <end position="250"/>
    </location>
</feature>
<feature type="signal peptide" evidence="2">
    <location>
        <begin position="1"/>
        <end position="28"/>
    </location>
</feature>
<feature type="region of interest" description="Disordered" evidence="1">
    <location>
        <begin position="45"/>
        <end position="104"/>
    </location>
</feature>
<feature type="region of interest" description="Disordered" evidence="1">
    <location>
        <begin position="215"/>
        <end position="241"/>
    </location>
</feature>
<feature type="chain" id="PRO_5040920816" description="PKD domain-containing protein" evidence="2">
    <location>
        <begin position="29"/>
        <end position="294"/>
    </location>
</feature>
<keyword evidence="2" id="KW-0732">Signal</keyword>
<feature type="compositionally biased region" description="Gly residues" evidence="1">
    <location>
        <begin position="49"/>
        <end position="74"/>
    </location>
</feature>
<dbReference type="RefSeq" id="WP_270109644.1">
    <property type="nucleotide sequence ID" value="NZ_JAPZVP010000006.1"/>
</dbReference>
<dbReference type="Proteomes" id="UP001146067">
    <property type="component" value="Unassembled WGS sequence"/>
</dbReference>
<comment type="caution">
    <text evidence="4">The sequence shown here is derived from an EMBL/GenBank/DDBJ whole genome shotgun (WGS) entry which is preliminary data.</text>
</comment>
<name>A0A9X3P6K6_9ACTN</name>
<evidence type="ECO:0000313" key="4">
    <source>
        <dbReference type="EMBL" id="MDA1359763.1"/>
    </source>
</evidence>
<gene>
    <name evidence="4" type="ORF">O1R50_09025</name>
</gene>
<evidence type="ECO:0000313" key="5">
    <source>
        <dbReference type="Proteomes" id="UP001146067"/>
    </source>
</evidence>
<feature type="compositionally biased region" description="Basic and acidic residues" evidence="1">
    <location>
        <begin position="215"/>
        <end position="226"/>
    </location>
</feature>
<dbReference type="PROSITE" id="PS50093">
    <property type="entry name" value="PKD"/>
    <property type="match status" value="1"/>
</dbReference>
<feature type="compositionally biased region" description="Polar residues" evidence="1">
    <location>
        <begin position="75"/>
        <end position="87"/>
    </location>
</feature>
<accession>A0A9X3P6K6</accession>
<evidence type="ECO:0000259" key="3">
    <source>
        <dbReference type="PROSITE" id="PS50093"/>
    </source>
</evidence>
<protein>
    <recommendedName>
        <fullName evidence="3">PKD domain-containing protein</fullName>
    </recommendedName>
</protein>
<proteinExistence type="predicted"/>
<dbReference type="EMBL" id="JAPZVP010000006">
    <property type="protein sequence ID" value="MDA1359763.1"/>
    <property type="molecule type" value="Genomic_DNA"/>
</dbReference>
<evidence type="ECO:0000256" key="1">
    <source>
        <dbReference type="SAM" id="MobiDB-lite"/>
    </source>
</evidence>
<dbReference type="AlphaFoldDB" id="A0A9X3P6K6"/>